<name>A0A820NJ87_9BILA</name>
<accession>A0A820NJ87</accession>
<sequence length="32" mass="3709">MKLDNLQQRQPPLTVLPQLLSTLGFRLPHTPR</sequence>
<dbReference type="Proteomes" id="UP000663874">
    <property type="component" value="Unassembled WGS sequence"/>
</dbReference>
<feature type="non-terminal residue" evidence="1">
    <location>
        <position position="1"/>
    </location>
</feature>
<proteinExistence type="predicted"/>
<dbReference type="AlphaFoldDB" id="A0A820NJ87"/>
<organism evidence="1 2">
    <name type="scientific">Rotaria sordida</name>
    <dbReference type="NCBI Taxonomy" id="392033"/>
    <lineage>
        <taxon>Eukaryota</taxon>
        <taxon>Metazoa</taxon>
        <taxon>Spiralia</taxon>
        <taxon>Gnathifera</taxon>
        <taxon>Rotifera</taxon>
        <taxon>Eurotatoria</taxon>
        <taxon>Bdelloidea</taxon>
        <taxon>Philodinida</taxon>
        <taxon>Philodinidae</taxon>
        <taxon>Rotaria</taxon>
    </lineage>
</organism>
<evidence type="ECO:0000313" key="1">
    <source>
        <dbReference type="EMBL" id="CAF4389590.1"/>
    </source>
</evidence>
<gene>
    <name evidence="1" type="ORF">FNK824_LOCUS43575</name>
</gene>
<comment type="caution">
    <text evidence="1">The sequence shown here is derived from an EMBL/GenBank/DDBJ whole genome shotgun (WGS) entry which is preliminary data.</text>
</comment>
<dbReference type="EMBL" id="CAJOBE010062095">
    <property type="protein sequence ID" value="CAF4389590.1"/>
    <property type="molecule type" value="Genomic_DNA"/>
</dbReference>
<protein>
    <submittedName>
        <fullName evidence="1">Uncharacterized protein</fullName>
    </submittedName>
</protein>
<reference evidence="1" key="1">
    <citation type="submission" date="2021-02" db="EMBL/GenBank/DDBJ databases">
        <authorList>
            <person name="Nowell W R."/>
        </authorList>
    </citation>
    <scope>NUCLEOTIDE SEQUENCE</scope>
</reference>
<evidence type="ECO:0000313" key="2">
    <source>
        <dbReference type="Proteomes" id="UP000663874"/>
    </source>
</evidence>